<reference evidence="5" key="1">
    <citation type="submission" date="2005-10" db="EMBL/GenBank/DDBJ databases">
        <authorList>
            <person name="Loftus B.J."/>
            <person name="Nene V.M."/>
            <person name="Hannick L.I."/>
            <person name="Bidwell S."/>
            <person name="Haas B."/>
            <person name="Amedeo P."/>
            <person name="Orvis J."/>
            <person name="Wortman J.R."/>
            <person name="White O.R."/>
            <person name="Salzberg S."/>
            <person name="Shumway M."/>
            <person name="Koo H."/>
            <person name="Zhao Y."/>
            <person name="Holmes M."/>
            <person name="Miller J."/>
            <person name="Schatz M."/>
            <person name="Pop M."/>
            <person name="Pai G."/>
            <person name="Utterback T."/>
            <person name="Rogers Y.-H."/>
            <person name="Kravitz S."/>
            <person name="Fraser C.M."/>
        </authorList>
    </citation>
    <scope>NUCLEOTIDE SEQUENCE</scope>
    <source>
        <strain evidence="5">Liverpool</strain>
    </source>
</reference>
<feature type="signal peptide" evidence="4">
    <location>
        <begin position="1"/>
        <end position="16"/>
    </location>
</feature>
<dbReference type="GO" id="GO:0005576">
    <property type="term" value="C:extracellular region"/>
    <property type="evidence" value="ECO:0007669"/>
    <property type="project" value="UniProtKB-SubCell"/>
</dbReference>
<organism evidence="5 6">
    <name type="scientific">Aedes aegypti</name>
    <name type="common">Yellowfever mosquito</name>
    <name type="synonym">Culex aegypti</name>
    <dbReference type="NCBI Taxonomy" id="7159"/>
    <lineage>
        <taxon>Eukaryota</taxon>
        <taxon>Metazoa</taxon>
        <taxon>Ecdysozoa</taxon>
        <taxon>Arthropoda</taxon>
        <taxon>Hexapoda</taxon>
        <taxon>Insecta</taxon>
        <taxon>Pterygota</taxon>
        <taxon>Neoptera</taxon>
        <taxon>Endopterygota</taxon>
        <taxon>Diptera</taxon>
        <taxon>Nematocera</taxon>
        <taxon>Culicoidea</taxon>
        <taxon>Culicidae</taxon>
        <taxon>Culicinae</taxon>
        <taxon>Aedini</taxon>
        <taxon>Aedes</taxon>
        <taxon>Stegomyia</taxon>
    </lineage>
</organism>
<evidence type="ECO:0000256" key="2">
    <source>
        <dbReference type="ARBA" id="ARBA00008098"/>
    </source>
</evidence>
<dbReference type="InterPro" id="IPR006170">
    <property type="entry name" value="PBP/GOBP"/>
</dbReference>
<keyword evidence="3" id="KW-0964">Secreted</keyword>
<dbReference type="AlphaFoldDB" id="Q0C763"/>
<dbReference type="CDD" id="cd23992">
    <property type="entry name" value="PBP_GOBP"/>
    <property type="match status" value="1"/>
</dbReference>
<protein>
    <submittedName>
        <fullName evidence="5">AAEL000035-PA</fullName>
    </submittedName>
</protein>
<evidence type="ECO:0000256" key="4">
    <source>
        <dbReference type="SAM" id="SignalP"/>
    </source>
</evidence>
<sequence>KFSSALSFCSLQLAWRFVTELQCANSDEEKKAQAKEMMRGMAEECKKKEGATDEDVEALLEDKTPETEVQKCFLSCFQHQFQISDGKRFNKDGFMQLSAMMFGEDQEKMATAEEIAEECSSVENADRCQLSVDIKECVEKAMDKRGIKMEK</sequence>
<feature type="chain" id="PRO_5004169765" evidence="4">
    <location>
        <begin position="17"/>
        <end position="151"/>
    </location>
</feature>
<dbReference type="Proteomes" id="UP000682892">
    <property type="component" value="Chromosome 1"/>
</dbReference>
<comment type="similarity">
    <text evidence="2">Belongs to the PBP/GOBP family.</text>
</comment>
<gene>
    <name evidence="5" type="ORF">AaeL_AAEL000035</name>
</gene>
<dbReference type="SMR" id="Q0C763"/>
<dbReference type="InterPro" id="IPR036728">
    <property type="entry name" value="PBP_GOBP_sf"/>
</dbReference>
<dbReference type="OMA" id="LAGCMQE"/>
<reference evidence="5" key="3">
    <citation type="submission" date="2012-09" db="EMBL/GenBank/DDBJ databases">
        <authorList>
            <consortium name="VectorBase"/>
        </authorList>
    </citation>
    <scope>NUCLEOTIDE SEQUENCE</scope>
    <source>
        <strain evidence="5">Liverpool</strain>
    </source>
</reference>
<dbReference type="Pfam" id="PF01395">
    <property type="entry name" value="PBP_GOBP"/>
    <property type="match status" value="1"/>
</dbReference>
<name>Q0C763_AEDAE</name>
<proteinExistence type="inferred from homology"/>
<dbReference type="EMBL" id="CH477186">
    <property type="protein sequence ID" value="EAT48964.1"/>
    <property type="molecule type" value="Genomic_DNA"/>
</dbReference>
<comment type="subcellular location">
    <subcellularLocation>
        <location evidence="1">Secreted</location>
    </subcellularLocation>
</comment>
<dbReference type="SUPFAM" id="SSF47565">
    <property type="entry name" value="Insect pheromone/odorant-binding proteins"/>
    <property type="match status" value="1"/>
</dbReference>
<evidence type="ECO:0000313" key="6">
    <source>
        <dbReference type="Proteomes" id="UP000682892"/>
    </source>
</evidence>
<feature type="non-terminal residue" evidence="5">
    <location>
        <position position="151"/>
    </location>
</feature>
<dbReference type="Gene3D" id="1.10.238.20">
    <property type="entry name" value="Pheromone/general odorant binding protein domain"/>
    <property type="match status" value="1"/>
</dbReference>
<dbReference type="GO" id="GO:0005549">
    <property type="term" value="F:odorant binding"/>
    <property type="evidence" value="ECO:0007669"/>
    <property type="project" value="InterPro"/>
</dbReference>
<evidence type="ECO:0000256" key="3">
    <source>
        <dbReference type="ARBA" id="ARBA00022525"/>
    </source>
</evidence>
<dbReference type="SMART" id="SM00708">
    <property type="entry name" value="PhBP"/>
    <property type="match status" value="1"/>
</dbReference>
<dbReference type="PaxDb" id="7159-AAEL000035-PA"/>
<dbReference type="VEuPathDB" id="VectorBase:AAEL000035"/>
<dbReference type="PhylomeDB" id="Q0C763"/>
<accession>Q0C763</accession>
<evidence type="ECO:0000313" key="5">
    <source>
        <dbReference type="EMBL" id="EAT48964.1"/>
    </source>
</evidence>
<dbReference type="eggNOG" id="ENOG502T2AN">
    <property type="taxonomic scope" value="Eukaryota"/>
</dbReference>
<reference evidence="5" key="2">
    <citation type="journal article" date="2007" name="Science">
        <title>Genome sequence of Aedes aegypti, a major arbovirus vector.</title>
        <authorList>
            <person name="Nene V."/>
            <person name="Wortman J.R."/>
            <person name="Lawson D."/>
            <person name="Haas B."/>
            <person name="Kodira C."/>
            <person name="Tu Z.J."/>
            <person name="Loftus B."/>
            <person name="Xi Z."/>
            <person name="Megy K."/>
            <person name="Grabherr M."/>
            <person name="Ren Q."/>
            <person name="Zdobnov E.M."/>
            <person name="Lobo N.F."/>
            <person name="Campbell K.S."/>
            <person name="Brown S.E."/>
            <person name="Bonaldo M.F."/>
            <person name="Zhu J."/>
            <person name="Sinkins S.P."/>
            <person name="Hogenkamp D.G."/>
            <person name="Amedeo P."/>
            <person name="Arensburger P."/>
            <person name="Atkinson P.W."/>
            <person name="Bidwell S."/>
            <person name="Biedler J."/>
            <person name="Birney E."/>
            <person name="Bruggner R.V."/>
            <person name="Costas J."/>
            <person name="Coy M.R."/>
            <person name="Crabtree J."/>
            <person name="Crawford M."/>
            <person name="Debruyn B."/>
            <person name="Decaprio D."/>
            <person name="Eiglmeier K."/>
            <person name="Eisenstadt E."/>
            <person name="El-Dorry H."/>
            <person name="Gelbart W.M."/>
            <person name="Gomes S.L."/>
            <person name="Hammond M."/>
            <person name="Hannick L.I."/>
            <person name="Hogan J.R."/>
            <person name="Holmes M.H."/>
            <person name="Jaffe D."/>
            <person name="Johnston J.S."/>
            <person name="Kennedy R.C."/>
            <person name="Koo H."/>
            <person name="Kravitz S."/>
            <person name="Kriventseva E.V."/>
            <person name="Kulp D."/>
            <person name="Labutti K."/>
            <person name="Lee E."/>
            <person name="Li S."/>
            <person name="Lovin D.D."/>
            <person name="Mao C."/>
            <person name="Mauceli E."/>
            <person name="Menck C.F."/>
            <person name="Miller J.R."/>
            <person name="Montgomery P."/>
            <person name="Mori A."/>
            <person name="Nascimento A.L."/>
            <person name="Naveira H.F."/>
            <person name="Nusbaum C."/>
            <person name="O'leary S."/>
            <person name="Orvis J."/>
            <person name="Pertea M."/>
            <person name="Quesneville H."/>
            <person name="Reidenbach K.R."/>
            <person name="Rogers Y.H."/>
            <person name="Roth C.W."/>
            <person name="Schneider J.R."/>
            <person name="Schatz M."/>
            <person name="Shumway M."/>
            <person name="Stanke M."/>
            <person name="Stinson E.O."/>
            <person name="Tubio J.M."/>
            <person name="Vanzee J.P."/>
            <person name="Verjovski-Almeida S."/>
            <person name="Werner D."/>
            <person name="White O."/>
            <person name="Wyder S."/>
            <person name="Zeng Q."/>
            <person name="Zhao Q."/>
            <person name="Zhao Y."/>
            <person name="Hill C.A."/>
            <person name="Raikhel A.S."/>
            <person name="Soares M.B."/>
            <person name="Knudson D.L."/>
            <person name="Lee N.H."/>
            <person name="Galagan J."/>
            <person name="Salzberg S.L."/>
            <person name="Paulsen I.T."/>
            <person name="Dimopoulos G."/>
            <person name="Collins F.H."/>
            <person name="Birren B."/>
            <person name="Fraser-Liggett C.M."/>
            <person name="Severson D.W."/>
        </authorList>
    </citation>
    <scope>NUCLEOTIDE SEQUENCE [LARGE SCALE GENOMIC DNA]</scope>
    <source>
        <strain evidence="5">Liverpool</strain>
    </source>
</reference>
<keyword evidence="4" id="KW-0732">Signal</keyword>
<evidence type="ECO:0000256" key="1">
    <source>
        <dbReference type="ARBA" id="ARBA00004613"/>
    </source>
</evidence>